<evidence type="ECO:0000256" key="1">
    <source>
        <dbReference type="PROSITE-ProRule" id="PRU00135"/>
    </source>
</evidence>
<feature type="region of interest" description="Disordered" evidence="3">
    <location>
        <begin position="242"/>
        <end position="263"/>
    </location>
</feature>
<name>A0AA38P2J0_9AGAR</name>
<dbReference type="SUPFAM" id="SSF48366">
    <property type="entry name" value="Ras GEF"/>
    <property type="match status" value="1"/>
</dbReference>
<dbReference type="CDD" id="cd06224">
    <property type="entry name" value="REM"/>
    <property type="match status" value="1"/>
</dbReference>
<sequence>MSASSQPVPNVTRRDSPKPKEKTTAGPVAPSLPTPPSSRRRRSASIDSDDTGKAIFISPPADAASSSSSRSKYNLHAGHPSIFRSIKLLRALRGSTDVSGARAVAQVLLSNITNVVHLMQVPENVKDDNKYLENVQGVSFMRQQLMKEVERLEQVKESQELVAVARLIDISELTIAALERLLGLAERMVKPLPGIPTDTTDSEAEENSPESDSVSHLRPSRESVLSDRSFVRISLAQIAAEALDSSPVEDSSESSSSGSGSRTSAILTILHKAREKSVLGSLFRSKSESEDSAPSGRDESSESENELPQYAPRHSALYYPVDPLHPNDDVELPMSEDAMDITLSHDNKQMIKMSLTAVIRLLTSKDAIRDPYFLHWFFTAFRYALLPSEVLDLFISRFNESMPDHSMDRKQIRVWCNNHEKIVRPRVVSVLIRWLTQFWEPPYDNVCVLNDMQDFVLKQVSASLLPDRLGIAFAQAVKAIRVDGVTRTTWLQDRWHKNMVFNSLSTSSSKSYSFVTECETRFPLEAFDCPTGHKVFAEQLTRLAVDVWTRLPAQALIRLWLGRKMKACEARLEAKLGGMKERKEALEIEQKTLLQQINETASQIVVGTLKARRKKLFKELNQLAGQISTYEASLKDVYSSTKLAEGAATAVRHFDRSLFMFVINTVLLETKNEDDIVRAINFWFRVCTLCFEMKNNSCAFTIFIGIANMSYVWRLVEILPALDPLTHELHEKFCTIFEINEQKLNADELQNAQLGTVACVPRFHNVEKNITHIAHASTVLMAEDNVHANHLRVIGKVVSAIEAPRLYVLPEDIAVKSLLQSHISRFQVADEATHMKAFECRTNQLKPRPQRTPAATTSPLLSPPQSPRRL</sequence>
<feature type="region of interest" description="Disordered" evidence="3">
    <location>
        <begin position="281"/>
        <end position="308"/>
    </location>
</feature>
<evidence type="ECO:0000256" key="2">
    <source>
        <dbReference type="SAM" id="Coils"/>
    </source>
</evidence>
<feature type="compositionally biased region" description="Low complexity" evidence="3">
    <location>
        <begin position="244"/>
        <end position="261"/>
    </location>
</feature>
<feature type="compositionally biased region" description="Low complexity" evidence="3">
    <location>
        <begin position="58"/>
        <end position="71"/>
    </location>
</feature>
<dbReference type="InterPro" id="IPR001895">
    <property type="entry name" value="RASGEF_cat_dom"/>
</dbReference>
<dbReference type="Proteomes" id="UP001163846">
    <property type="component" value="Unassembled WGS sequence"/>
</dbReference>
<dbReference type="InterPro" id="IPR000651">
    <property type="entry name" value="Ras-like_Gua-exchang_fac_N"/>
</dbReference>
<keyword evidence="6" id="KW-1185">Reference proteome</keyword>
<gene>
    <name evidence="5" type="ORF">F5878DRAFT_644767</name>
</gene>
<feature type="compositionally biased region" description="Pro residues" evidence="3">
    <location>
        <begin position="861"/>
        <end position="870"/>
    </location>
</feature>
<dbReference type="Gene3D" id="1.20.870.10">
    <property type="entry name" value="Son of sevenless (SoS) protein Chain: S domain 1"/>
    <property type="match status" value="1"/>
</dbReference>
<feature type="domain" description="N-terminal Ras-GEF" evidence="4">
    <location>
        <begin position="346"/>
        <end position="481"/>
    </location>
</feature>
<dbReference type="AlphaFoldDB" id="A0AA38P2J0"/>
<proteinExistence type="predicted"/>
<protein>
    <submittedName>
        <fullName evidence="5">Ras guanine nucleotide exchange factor domain-containing protein</fullName>
    </submittedName>
</protein>
<dbReference type="Pfam" id="PF00617">
    <property type="entry name" value="RasGEF"/>
    <property type="match status" value="1"/>
</dbReference>
<reference evidence="5" key="1">
    <citation type="submission" date="2022-08" db="EMBL/GenBank/DDBJ databases">
        <authorList>
            <consortium name="DOE Joint Genome Institute"/>
            <person name="Min B."/>
            <person name="Riley R."/>
            <person name="Sierra-Patev S."/>
            <person name="Naranjo-Ortiz M."/>
            <person name="Looney B."/>
            <person name="Konkel Z."/>
            <person name="Slot J.C."/>
            <person name="Sakamoto Y."/>
            <person name="Steenwyk J.L."/>
            <person name="Rokas A."/>
            <person name="Carro J."/>
            <person name="Camarero S."/>
            <person name="Ferreira P."/>
            <person name="Molpeceres G."/>
            <person name="Ruiz-Duenas F.J."/>
            <person name="Serrano A."/>
            <person name="Henrissat B."/>
            <person name="Drula E."/>
            <person name="Hughes K.W."/>
            <person name="Mata J.L."/>
            <person name="Ishikawa N.K."/>
            <person name="Vargas-Isla R."/>
            <person name="Ushijima S."/>
            <person name="Smith C.A."/>
            <person name="Ahrendt S."/>
            <person name="Andreopoulos W."/>
            <person name="He G."/>
            <person name="Labutti K."/>
            <person name="Lipzen A."/>
            <person name="Ng V."/>
            <person name="Sandor L."/>
            <person name="Barry K."/>
            <person name="Martinez A.T."/>
            <person name="Xiao Y."/>
            <person name="Gibbons J.G."/>
            <person name="Terashima K."/>
            <person name="Hibbett D.S."/>
            <person name="Grigoriev I.V."/>
        </authorList>
    </citation>
    <scope>NUCLEOTIDE SEQUENCE</scope>
    <source>
        <strain evidence="5">TFB9207</strain>
    </source>
</reference>
<accession>A0AA38P2J0</accession>
<keyword evidence="1" id="KW-0344">Guanine-nucleotide releasing factor</keyword>
<dbReference type="PROSITE" id="PS50212">
    <property type="entry name" value="RASGEF_NTER"/>
    <property type="match status" value="1"/>
</dbReference>
<feature type="region of interest" description="Disordered" evidence="3">
    <location>
        <begin position="1"/>
        <end position="73"/>
    </location>
</feature>
<evidence type="ECO:0000256" key="3">
    <source>
        <dbReference type="SAM" id="MobiDB-lite"/>
    </source>
</evidence>
<dbReference type="GO" id="GO:0007264">
    <property type="term" value="P:small GTPase-mediated signal transduction"/>
    <property type="evidence" value="ECO:0007669"/>
    <property type="project" value="InterPro"/>
</dbReference>
<feature type="compositionally biased region" description="Acidic residues" evidence="3">
    <location>
        <begin position="200"/>
        <end position="209"/>
    </location>
</feature>
<dbReference type="Pfam" id="PF00618">
    <property type="entry name" value="RasGEF_N"/>
    <property type="match status" value="1"/>
</dbReference>
<comment type="caution">
    <text evidence="5">The sequence shown here is derived from an EMBL/GenBank/DDBJ whole genome shotgun (WGS) entry which is preliminary data.</text>
</comment>
<evidence type="ECO:0000313" key="6">
    <source>
        <dbReference type="Proteomes" id="UP001163846"/>
    </source>
</evidence>
<feature type="compositionally biased region" description="Basic and acidic residues" evidence="3">
    <location>
        <begin position="12"/>
        <end position="23"/>
    </location>
</feature>
<feature type="region of interest" description="Disordered" evidence="3">
    <location>
        <begin position="842"/>
        <end position="870"/>
    </location>
</feature>
<dbReference type="EMBL" id="MU806472">
    <property type="protein sequence ID" value="KAJ3834898.1"/>
    <property type="molecule type" value="Genomic_DNA"/>
</dbReference>
<organism evidence="5 6">
    <name type="scientific">Lentinula raphanica</name>
    <dbReference type="NCBI Taxonomy" id="153919"/>
    <lineage>
        <taxon>Eukaryota</taxon>
        <taxon>Fungi</taxon>
        <taxon>Dikarya</taxon>
        <taxon>Basidiomycota</taxon>
        <taxon>Agaricomycotina</taxon>
        <taxon>Agaricomycetes</taxon>
        <taxon>Agaricomycetidae</taxon>
        <taxon>Agaricales</taxon>
        <taxon>Marasmiineae</taxon>
        <taxon>Omphalotaceae</taxon>
        <taxon>Lentinula</taxon>
    </lineage>
</organism>
<feature type="coiled-coil region" evidence="2">
    <location>
        <begin position="569"/>
        <end position="603"/>
    </location>
</feature>
<feature type="region of interest" description="Disordered" evidence="3">
    <location>
        <begin position="192"/>
        <end position="220"/>
    </location>
</feature>
<dbReference type="InterPro" id="IPR036964">
    <property type="entry name" value="RASGEF_cat_dom_sf"/>
</dbReference>
<dbReference type="Gene3D" id="1.10.840.10">
    <property type="entry name" value="Ras guanine-nucleotide exchange factors catalytic domain"/>
    <property type="match status" value="1"/>
</dbReference>
<keyword evidence="2" id="KW-0175">Coiled coil</keyword>
<evidence type="ECO:0000313" key="5">
    <source>
        <dbReference type="EMBL" id="KAJ3834898.1"/>
    </source>
</evidence>
<evidence type="ECO:0000259" key="4">
    <source>
        <dbReference type="PROSITE" id="PS50212"/>
    </source>
</evidence>
<dbReference type="InterPro" id="IPR023578">
    <property type="entry name" value="Ras_GEF_dom_sf"/>
</dbReference>
<dbReference type="GO" id="GO:0005085">
    <property type="term" value="F:guanyl-nucleotide exchange factor activity"/>
    <property type="evidence" value="ECO:0007669"/>
    <property type="project" value="UniProtKB-KW"/>
</dbReference>